<evidence type="ECO:0000313" key="3">
    <source>
        <dbReference type="Proteomes" id="UP000815677"/>
    </source>
</evidence>
<gene>
    <name evidence="2" type="ORF">MCHLO_14763</name>
</gene>
<dbReference type="EMBL" id="DF849625">
    <property type="protein sequence ID" value="GAT58318.1"/>
    <property type="molecule type" value="Genomic_DNA"/>
</dbReference>
<dbReference type="Proteomes" id="UP000815677">
    <property type="component" value="Unassembled WGS sequence"/>
</dbReference>
<feature type="compositionally biased region" description="Polar residues" evidence="1">
    <location>
        <begin position="1"/>
        <end position="11"/>
    </location>
</feature>
<accession>A0ABQ0M4P6</accession>
<evidence type="ECO:0000313" key="2">
    <source>
        <dbReference type="EMBL" id="GAT58318.1"/>
    </source>
</evidence>
<feature type="region of interest" description="Disordered" evidence="1">
    <location>
        <begin position="287"/>
        <end position="321"/>
    </location>
</feature>
<organism evidence="2 3">
    <name type="scientific">Mycena chlorophos</name>
    <name type="common">Agaric fungus</name>
    <name type="synonym">Agaricus chlorophos</name>
    <dbReference type="NCBI Taxonomy" id="658473"/>
    <lineage>
        <taxon>Eukaryota</taxon>
        <taxon>Fungi</taxon>
        <taxon>Dikarya</taxon>
        <taxon>Basidiomycota</taxon>
        <taxon>Agaricomycotina</taxon>
        <taxon>Agaricomycetes</taxon>
        <taxon>Agaricomycetidae</taxon>
        <taxon>Agaricales</taxon>
        <taxon>Marasmiineae</taxon>
        <taxon>Mycenaceae</taxon>
        <taxon>Mycena</taxon>
    </lineage>
</organism>
<name>A0ABQ0M4P6_MYCCL</name>
<proteinExistence type="predicted"/>
<reference evidence="2" key="1">
    <citation type="submission" date="2014-09" db="EMBL/GenBank/DDBJ databases">
        <title>Genome sequence of the luminous mushroom Mycena chlorophos for searching fungal bioluminescence genes.</title>
        <authorList>
            <person name="Tanaka Y."/>
            <person name="Kasuga D."/>
            <person name="Oba Y."/>
            <person name="Hase S."/>
            <person name="Sato K."/>
            <person name="Oba Y."/>
            <person name="Sakakibara Y."/>
        </authorList>
    </citation>
    <scope>NUCLEOTIDE SEQUENCE</scope>
</reference>
<sequence length="321" mass="36244">MQCPSRNSTAEFQGPPFRPRCPEASSQKLRGATLQRRRWLPSTVVLPSRNLESPSALLSSKPSHWEKSLSMSASKVRCLRVHIAESTILPDDLRLTTSAMPRPTLHPTNGRGVELLLRALIQLVVEHRALLQVPRDGRMEELAEDVLALAGSDGYEAVSLGPSREHNRIPETQRKHLLVVVQHELPAAHRIPLAKQRHDHDIATPNLPFLMHQPIPFVDLPQLARREHRAFERSEELAPCKGLHSDRHVAVQPREEKRRTVLVDGNVLQHRIVEQVARHFNLDRSTVDQTHRRGPEAIGDEIDTPAHCFTQREGPAQSKNV</sequence>
<feature type="region of interest" description="Disordered" evidence="1">
    <location>
        <begin position="1"/>
        <end position="26"/>
    </location>
</feature>
<evidence type="ECO:0000256" key="1">
    <source>
        <dbReference type="SAM" id="MobiDB-lite"/>
    </source>
</evidence>
<keyword evidence="3" id="KW-1185">Reference proteome</keyword>
<protein>
    <submittedName>
        <fullName evidence="2">Uncharacterized protein</fullName>
    </submittedName>
</protein>